<dbReference type="Proteomes" id="UP001460270">
    <property type="component" value="Unassembled WGS sequence"/>
</dbReference>
<accession>A0AAW0MVX2</accession>
<name>A0AAW0MVX2_9GOBI</name>
<reference evidence="2" key="1">
    <citation type="submission" date="2024-04" db="EMBL/GenBank/DDBJ databases">
        <title>Salinicola lusitanus LLJ914,a marine bacterium isolated from the Okinawa Trough.</title>
        <authorList>
            <person name="Li J."/>
        </authorList>
    </citation>
    <scope>NUCLEOTIDE SEQUENCE [LARGE SCALE GENOMIC DNA]</scope>
</reference>
<organism evidence="1 2">
    <name type="scientific">Mugilogobius chulae</name>
    <name type="common">yellowstripe goby</name>
    <dbReference type="NCBI Taxonomy" id="88201"/>
    <lineage>
        <taxon>Eukaryota</taxon>
        <taxon>Metazoa</taxon>
        <taxon>Chordata</taxon>
        <taxon>Craniata</taxon>
        <taxon>Vertebrata</taxon>
        <taxon>Euteleostomi</taxon>
        <taxon>Actinopterygii</taxon>
        <taxon>Neopterygii</taxon>
        <taxon>Teleostei</taxon>
        <taxon>Neoteleostei</taxon>
        <taxon>Acanthomorphata</taxon>
        <taxon>Gobiaria</taxon>
        <taxon>Gobiiformes</taxon>
        <taxon>Gobioidei</taxon>
        <taxon>Gobiidae</taxon>
        <taxon>Gobionellinae</taxon>
        <taxon>Mugilogobius</taxon>
    </lineage>
</organism>
<sequence length="88" mass="10132">MTLDRRCCSFPGQIMFSSAALVRVSPSFLSRLFQTSLCPAAARSLHSAMLRQPQTFVQGRFSLRLQIRTKKSRARLEEEQRKQRNKTS</sequence>
<gene>
    <name evidence="1" type="ORF">WMY93_032601</name>
</gene>
<proteinExistence type="predicted"/>
<dbReference type="EMBL" id="JBBPFD010000052">
    <property type="protein sequence ID" value="KAK7880758.1"/>
    <property type="molecule type" value="Genomic_DNA"/>
</dbReference>
<comment type="caution">
    <text evidence="1">The sequence shown here is derived from an EMBL/GenBank/DDBJ whole genome shotgun (WGS) entry which is preliminary data.</text>
</comment>
<evidence type="ECO:0000313" key="1">
    <source>
        <dbReference type="EMBL" id="KAK7880758.1"/>
    </source>
</evidence>
<evidence type="ECO:0000313" key="2">
    <source>
        <dbReference type="Proteomes" id="UP001460270"/>
    </source>
</evidence>
<protein>
    <submittedName>
        <fullName evidence="1">Uncharacterized protein</fullName>
    </submittedName>
</protein>
<dbReference type="AlphaFoldDB" id="A0AAW0MVX2"/>
<keyword evidence="2" id="KW-1185">Reference proteome</keyword>